<comment type="caution">
    <text evidence="3">The sequence shown here is derived from an EMBL/GenBank/DDBJ whole genome shotgun (WGS) entry which is preliminary data.</text>
</comment>
<dbReference type="InterPro" id="IPR011089">
    <property type="entry name" value="GmrSD_C"/>
</dbReference>
<evidence type="ECO:0000313" key="3">
    <source>
        <dbReference type="EMBL" id="MEM0513929.1"/>
    </source>
</evidence>
<sequence length="239" mass="26788">MSKTAVSSLFFAITLLFTLPACNAQAVKMSKSGICHAPDSAHYQRTTNFTAYANLPNCLDAGGRLPKGYAQTNTQMTPNSNEYNRDDWAHWLDEDNDCQDTRAEVLIAQSQAQVSFNDPKQCRVTTGAWADPYSGKLFTNDDDLDIDHIVPLKFASEHGGAHWSHSEKARFANDMDNLLAVDNSLNRSKGAKGPTEWMPPKHEYRCEYLARFNAVMNKYRLSYTAQEQRTLTKMTSACS</sequence>
<protein>
    <submittedName>
        <fullName evidence="3">HNH endonuclease family protein</fullName>
    </submittedName>
</protein>
<reference evidence="3 4" key="1">
    <citation type="submission" date="2024-03" db="EMBL/GenBank/DDBJ databases">
        <title>Pseudoalteromonas qingdaonensis sp. nov., isolated from the intestines of marine benthic organisms.</title>
        <authorList>
            <person name="Lin X."/>
            <person name="Fang S."/>
            <person name="Hu X."/>
        </authorList>
    </citation>
    <scope>NUCLEOTIDE SEQUENCE [LARGE SCALE GENOMIC DNA]</scope>
    <source>
        <strain evidence="3 4">YIC-827</strain>
    </source>
</reference>
<gene>
    <name evidence="3" type="ORF">WCN91_00500</name>
</gene>
<proteinExistence type="predicted"/>
<feature type="chain" id="PRO_5045255711" evidence="1">
    <location>
        <begin position="27"/>
        <end position="239"/>
    </location>
</feature>
<evidence type="ECO:0000313" key="4">
    <source>
        <dbReference type="Proteomes" id="UP001447008"/>
    </source>
</evidence>
<feature type="domain" description="GmrSD restriction endonucleases C-terminal" evidence="2">
    <location>
        <begin position="122"/>
        <end position="234"/>
    </location>
</feature>
<dbReference type="EMBL" id="JBCGCU010000001">
    <property type="protein sequence ID" value="MEM0513929.1"/>
    <property type="molecule type" value="Genomic_DNA"/>
</dbReference>
<organism evidence="3 4">
    <name type="scientific">Pseudoalteromonas qingdaonensis</name>
    <dbReference type="NCBI Taxonomy" id="3131913"/>
    <lineage>
        <taxon>Bacteria</taxon>
        <taxon>Pseudomonadati</taxon>
        <taxon>Pseudomonadota</taxon>
        <taxon>Gammaproteobacteria</taxon>
        <taxon>Alteromonadales</taxon>
        <taxon>Pseudoalteromonadaceae</taxon>
        <taxon>Pseudoalteromonas</taxon>
    </lineage>
</organism>
<dbReference type="GO" id="GO:0004519">
    <property type="term" value="F:endonuclease activity"/>
    <property type="evidence" value="ECO:0007669"/>
    <property type="project" value="UniProtKB-KW"/>
</dbReference>
<keyword evidence="3" id="KW-0540">Nuclease</keyword>
<keyword evidence="4" id="KW-1185">Reference proteome</keyword>
<dbReference type="Gene3D" id="1.10.30.50">
    <property type="match status" value="1"/>
</dbReference>
<feature type="signal peptide" evidence="1">
    <location>
        <begin position="1"/>
        <end position="26"/>
    </location>
</feature>
<dbReference type="RefSeq" id="WP_342675478.1">
    <property type="nucleotide sequence ID" value="NZ_JBCGCU010000001.1"/>
</dbReference>
<keyword evidence="1" id="KW-0732">Signal</keyword>
<evidence type="ECO:0000256" key="1">
    <source>
        <dbReference type="SAM" id="SignalP"/>
    </source>
</evidence>
<keyword evidence="3" id="KW-0378">Hydrolase</keyword>
<keyword evidence="3" id="KW-0255">Endonuclease</keyword>
<accession>A0ABU9MRI3</accession>
<dbReference type="Pfam" id="PF07510">
    <property type="entry name" value="GmrSD_C"/>
    <property type="match status" value="1"/>
</dbReference>
<evidence type="ECO:0000259" key="2">
    <source>
        <dbReference type="Pfam" id="PF07510"/>
    </source>
</evidence>
<dbReference type="Proteomes" id="UP001447008">
    <property type="component" value="Unassembled WGS sequence"/>
</dbReference>
<name>A0ABU9MRI3_9GAMM</name>
<dbReference type="PANTHER" id="PTHR24094">
    <property type="entry name" value="SECRETED PROTEIN"/>
    <property type="match status" value="1"/>
</dbReference>
<dbReference type="PANTHER" id="PTHR24094:SF15">
    <property type="entry name" value="AMP-DEPENDENT SYNTHETASE_LIGASE DOMAIN-CONTAINING PROTEIN-RELATED"/>
    <property type="match status" value="1"/>
</dbReference>